<dbReference type="EMBL" id="BK013736">
    <property type="protein sequence ID" value="DAD51154.1"/>
    <property type="molecule type" value="Genomic_RNA"/>
</dbReference>
<sequence>MAITLNTKVYNWGQFDKNGVGQYLETSSGIPTGFSQLTAKVNGDSVGKSRKVKWRLIIPHITIVDTAFAPAGTLLGVDYINLDADLAATGSLADRQDSRLRLAGLVTNAQFISAWDNFVQPSS</sequence>
<name>A0A8S5L212_9VIRU</name>
<dbReference type="Proteomes" id="UP000680425">
    <property type="component" value="Segment"/>
</dbReference>
<evidence type="ECO:0000313" key="1">
    <source>
        <dbReference type="EMBL" id="DAD51154.1"/>
    </source>
</evidence>
<keyword evidence="2" id="KW-1185">Reference proteome</keyword>
<proteinExistence type="predicted"/>
<dbReference type="GO" id="GO:0019028">
    <property type="term" value="C:viral capsid"/>
    <property type="evidence" value="ECO:0007669"/>
    <property type="project" value="UniProtKB-KW"/>
</dbReference>
<keyword evidence="1" id="KW-0946">Virion</keyword>
<keyword evidence="1" id="KW-0167">Capsid protein</keyword>
<protein>
    <submittedName>
        <fullName evidence="1">Coat protein</fullName>
    </submittedName>
</protein>
<accession>A0A8S5L212</accession>
<dbReference type="GeneID" id="80399131"/>
<dbReference type="KEGG" id="vg:80399131"/>
<evidence type="ECO:0000313" key="2">
    <source>
        <dbReference type="Proteomes" id="UP000680425"/>
    </source>
</evidence>
<reference evidence="1" key="1">
    <citation type="submission" date="2020-09" db="EMBL/GenBank/DDBJ databases">
        <title>Leviviricetes taxonomy.</title>
        <authorList>
            <person name="Stockdale S.R."/>
            <person name="Callanan J."/>
            <person name="Adriaenssens E.M."/>
            <person name="Kuhn J.H."/>
            <person name="Rumnieks J."/>
            <person name="Shkoporov A."/>
            <person name="Draper L.A."/>
            <person name="Ross P."/>
            <person name="Hill C."/>
        </authorList>
    </citation>
    <scope>NUCLEOTIDE SEQUENCE</scope>
</reference>
<organism evidence="1 2">
    <name type="scientific">ssRNA phage SRR7976310_12</name>
    <dbReference type="NCBI Taxonomy" id="2786674"/>
    <lineage>
        <taxon>Viruses</taxon>
        <taxon>Riboviria</taxon>
        <taxon>Orthornavirae</taxon>
        <taxon>Lenarviricota</taxon>
        <taxon>Leviviricetes</taxon>
        <taxon>Norzivirales</taxon>
        <taxon>Fiersviridae</taxon>
        <taxon>Tohvovirus</taxon>
        <taxon>Tohvovirus borborohabitans</taxon>
    </lineage>
</organism>
<gene>
    <name evidence="1" type="primary">SRR7976310_12_2</name>
</gene>
<dbReference type="RefSeq" id="YP_010769964.1">
    <property type="nucleotide sequence ID" value="NC_074121.1"/>
</dbReference>